<evidence type="ECO:0000256" key="1">
    <source>
        <dbReference type="ARBA" id="ARBA00004651"/>
    </source>
</evidence>
<keyword evidence="6 9" id="KW-1133">Transmembrane helix</keyword>
<reference evidence="10 11" key="1">
    <citation type="submission" date="2021-03" db="EMBL/GenBank/DDBJ databases">
        <authorList>
            <person name="Peeters C."/>
        </authorList>
    </citation>
    <scope>NUCLEOTIDE SEQUENCE [LARGE SCALE GENOMIC DNA]</scope>
    <source>
        <strain evidence="10 11">LMG 26411</strain>
    </source>
</reference>
<evidence type="ECO:0000256" key="6">
    <source>
        <dbReference type="ARBA" id="ARBA00022989"/>
    </source>
</evidence>
<evidence type="ECO:0000256" key="7">
    <source>
        <dbReference type="ARBA" id="ARBA00023136"/>
    </source>
</evidence>
<dbReference type="InterPro" id="IPR052157">
    <property type="entry name" value="BCAA_transport_permease"/>
</dbReference>
<dbReference type="InterPro" id="IPR001851">
    <property type="entry name" value="ABC_transp_permease"/>
</dbReference>
<comment type="subcellular location">
    <subcellularLocation>
        <location evidence="1">Cell membrane</location>
        <topology evidence="1">Multi-pass membrane protein</topology>
    </subcellularLocation>
</comment>
<evidence type="ECO:0000256" key="4">
    <source>
        <dbReference type="ARBA" id="ARBA00022692"/>
    </source>
</evidence>
<gene>
    <name evidence="10" type="primary">livH_18</name>
    <name evidence="10" type="ORF">LMG26411_07148</name>
</gene>
<dbReference type="PANTHER" id="PTHR11795:SF442">
    <property type="entry name" value="ABC TRANSPORTER ATP-BINDING PROTEIN"/>
    <property type="match status" value="1"/>
</dbReference>
<feature type="transmembrane region" description="Helical" evidence="9">
    <location>
        <begin position="99"/>
        <end position="118"/>
    </location>
</feature>
<feature type="transmembrane region" description="Helical" evidence="9">
    <location>
        <begin position="68"/>
        <end position="87"/>
    </location>
</feature>
<dbReference type="Proteomes" id="UP000672657">
    <property type="component" value="Unassembled WGS sequence"/>
</dbReference>
<evidence type="ECO:0000256" key="5">
    <source>
        <dbReference type="ARBA" id="ARBA00022970"/>
    </source>
</evidence>
<sequence>MTTILGVPLQGLLGQLVLGLVNGSFYAILSLGLAVIFGMLNIINFAHGALFMVGAFVAWAGLEYLGISYWWSLLAAPALVGLAGIAIERGLLRWLYKLDHLYGLLLTFGLALIIEGLFRFQFGVSGQPYSIPDEVAGAFNLGFMSLPKYRAWVIGASLTVCLVTWFTIEKTRLGAYLRAATENPSITQAFGINVPVMVMLTYAFGVGLAGLAGVLAAPTGQLSPLMGSNLIIVVFAVVVIGGMGSILGAIVAGLGLGVVEGLTKVFYPEASATVVFVIMVIVLMVRPAGLFGKEK</sequence>
<name>A0ABM8TU18_9BURK</name>
<feature type="transmembrane region" description="Helical" evidence="9">
    <location>
        <begin position="149"/>
        <end position="168"/>
    </location>
</feature>
<organism evidence="10 11">
    <name type="scientific">Cupriavidus numazuensis</name>
    <dbReference type="NCBI Taxonomy" id="221992"/>
    <lineage>
        <taxon>Bacteria</taxon>
        <taxon>Pseudomonadati</taxon>
        <taxon>Pseudomonadota</taxon>
        <taxon>Betaproteobacteria</taxon>
        <taxon>Burkholderiales</taxon>
        <taxon>Burkholderiaceae</taxon>
        <taxon>Cupriavidus</taxon>
    </lineage>
</organism>
<feature type="transmembrane region" description="Helical" evidence="9">
    <location>
        <begin position="42"/>
        <end position="62"/>
    </location>
</feature>
<feature type="transmembrane region" description="Helical" evidence="9">
    <location>
        <begin position="266"/>
        <end position="285"/>
    </location>
</feature>
<feature type="transmembrane region" description="Helical" evidence="9">
    <location>
        <begin position="189"/>
        <end position="218"/>
    </location>
</feature>
<comment type="caution">
    <text evidence="10">The sequence shown here is derived from an EMBL/GenBank/DDBJ whole genome shotgun (WGS) entry which is preliminary data.</text>
</comment>
<dbReference type="EMBL" id="CAJPVI010000069">
    <property type="protein sequence ID" value="CAG2159998.1"/>
    <property type="molecule type" value="Genomic_DNA"/>
</dbReference>
<proteinExistence type="inferred from homology"/>
<accession>A0ABM8TU18</accession>
<dbReference type="Pfam" id="PF02653">
    <property type="entry name" value="BPD_transp_2"/>
    <property type="match status" value="1"/>
</dbReference>
<feature type="transmembrane region" description="Helical" evidence="9">
    <location>
        <begin position="230"/>
        <end position="259"/>
    </location>
</feature>
<protein>
    <submittedName>
        <fullName evidence="10">High-affinity branched-chain amino acid transport system permease protein LivH</fullName>
    </submittedName>
</protein>
<evidence type="ECO:0000256" key="2">
    <source>
        <dbReference type="ARBA" id="ARBA00022448"/>
    </source>
</evidence>
<keyword evidence="5" id="KW-0029">Amino-acid transport</keyword>
<keyword evidence="11" id="KW-1185">Reference proteome</keyword>
<dbReference type="RefSeq" id="WP_211957915.1">
    <property type="nucleotide sequence ID" value="NZ_CAJPVI010000069.1"/>
</dbReference>
<comment type="similarity">
    <text evidence="8">Belongs to the binding-protein-dependent transport system permease family. LivHM subfamily.</text>
</comment>
<keyword evidence="4 9" id="KW-0812">Transmembrane</keyword>
<keyword evidence="7 9" id="KW-0472">Membrane</keyword>
<evidence type="ECO:0000256" key="9">
    <source>
        <dbReference type="SAM" id="Phobius"/>
    </source>
</evidence>
<evidence type="ECO:0000256" key="8">
    <source>
        <dbReference type="ARBA" id="ARBA00037998"/>
    </source>
</evidence>
<keyword evidence="2" id="KW-0813">Transport</keyword>
<keyword evidence="3" id="KW-1003">Cell membrane</keyword>
<evidence type="ECO:0000256" key="3">
    <source>
        <dbReference type="ARBA" id="ARBA00022475"/>
    </source>
</evidence>
<feature type="transmembrane region" description="Helical" evidence="9">
    <location>
        <begin position="12"/>
        <end position="35"/>
    </location>
</feature>
<evidence type="ECO:0000313" key="10">
    <source>
        <dbReference type="EMBL" id="CAG2159998.1"/>
    </source>
</evidence>
<evidence type="ECO:0000313" key="11">
    <source>
        <dbReference type="Proteomes" id="UP000672657"/>
    </source>
</evidence>
<dbReference type="CDD" id="cd06582">
    <property type="entry name" value="TM_PBP1_LivH_like"/>
    <property type="match status" value="1"/>
</dbReference>
<dbReference type="PANTHER" id="PTHR11795">
    <property type="entry name" value="BRANCHED-CHAIN AMINO ACID TRANSPORT SYSTEM PERMEASE PROTEIN LIVH"/>
    <property type="match status" value="1"/>
</dbReference>